<dbReference type="Proteomes" id="UP000203657">
    <property type="component" value="Segment"/>
</dbReference>
<dbReference type="RefSeq" id="YP_003264272.1">
    <property type="nucleotide sequence ID" value="NC_013424.1"/>
</dbReference>
<dbReference type="KEGG" id="vg:8533113"/>
<sequence>MTIKYNNKKGMEFIIDVKLKEDDSIIVQVKLFSTKSPTLARQKFNIPYDHSGFIPPFDFNSLEEGIKEIIQHMYEESTIKDFKQENIVEAIDILMMHEAPVIDINLDRGYDVYGSVSV</sequence>
<keyword evidence="3" id="KW-1185">Reference proteome</keyword>
<evidence type="ECO:0000313" key="2">
    <source>
        <dbReference type="EMBL" id="ACV53152.1"/>
    </source>
</evidence>
<dbReference type="EMBL" id="GQ421324">
    <property type="protein sequence ID" value="ACV53152.1"/>
    <property type="molecule type" value="Genomic_DNA"/>
</dbReference>
<accession>C9DRK0</accession>
<dbReference type="GeneID" id="8533113"/>
<feature type="domain" description="Cotton leaf-curl disease DNA-betaC1" evidence="1">
    <location>
        <begin position="2"/>
        <end position="118"/>
    </location>
</feature>
<organism evidence="2 3">
    <name type="scientific">Leucas zeylanica yellow vein betasatellite</name>
    <dbReference type="NCBI Taxonomy" id="2845505"/>
    <lineage>
        <taxon>Viruses</taxon>
        <taxon>Viruses incertae sedis</taxon>
        <taxon>Tolecusatellitidae</taxon>
        <taxon>Betasatellite</taxon>
        <taxon>Betasatellite leucatis</taxon>
    </lineage>
</organism>
<evidence type="ECO:0000313" key="3">
    <source>
        <dbReference type="Proteomes" id="UP000203657"/>
    </source>
</evidence>
<gene>
    <name evidence="2" type="primary">BetaC1</name>
</gene>
<proteinExistence type="predicted"/>
<reference evidence="2" key="1">
    <citation type="submission" date="2009-07" db="EMBL/GenBank/DDBJ databases">
        <authorList>
            <person name="Salim N."/>
            <person name="Nawaz-ul-Rehman M.S."/>
            <person name="Fauquet C.M."/>
        </authorList>
    </citation>
    <scope>NUCLEOTIDE SEQUENCE [LARGE SCALE GENOMIC DNA]</scope>
</reference>
<dbReference type="Pfam" id="PF09593">
    <property type="entry name" value="Pathogen_betaC1"/>
    <property type="match status" value="1"/>
</dbReference>
<dbReference type="InterPro" id="IPR018583">
    <property type="entry name" value="CLCuD_DNA-betaC1"/>
</dbReference>
<evidence type="ECO:0000259" key="1">
    <source>
        <dbReference type="Pfam" id="PF09593"/>
    </source>
</evidence>
<protein>
    <submittedName>
        <fullName evidence="2">Pathogenecity determinant protein</fullName>
    </submittedName>
</protein>
<dbReference type="OrthoDB" id="17520at10239"/>
<name>C9DRK0_9VIRU</name>